<reference evidence="2 3" key="1">
    <citation type="submission" date="2014-03" db="EMBL/GenBank/DDBJ databases">
        <title>Draft Genome Sequences of Four Burkholderia Strains.</title>
        <authorList>
            <person name="Liu X.Y."/>
            <person name="Li C.X."/>
            <person name="Xu J.H."/>
        </authorList>
    </citation>
    <scope>NUCLEOTIDE SEQUENCE [LARGE SCALE GENOMIC DNA]</scope>
    <source>
        <strain evidence="2 3">R27</strain>
    </source>
</reference>
<dbReference type="Proteomes" id="UP000027439">
    <property type="component" value="Unassembled WGS sequence"/>
</dbReference>
<dbReference type="AlphaFoldDB" id="A0A069NWX4"/>
<proteinExistence type="predicted"/>
<feature type="compositionally biased region" description="Basic and acidic residues" evidence="1">
    <location>
        <begin position="12"/>
        <end position="23"/>
    </location>
</feature>
<organism evidence="2 3">
    <name type="scientific">Caballeronia grimmiae</name>
    <dbReference type="NCBI Taxonomy" id="1071679"/>
    <lineage>
        <taxon>Bacteria</taxon>
        <taxon>Pseudomonadati</taxon>
        <taxon>Pseudomonadota</taxon>
        <taxon>Betaproteobacteria</taxon>
        <taxon>Burkholderiales</taxon>
        <taxon>Burkholderiaceae</taxon>
        <taxon>Caballeronia</taxon>
    </lineage>
</organism>
<comment type="caution">
    <text evidence="2">The sequence shown here is derived from an EMBL/GenBank/DDBJ whole genome shotgun (WGS) entry which is preliminary data.</text>
</comment>
<name>A0A069NWX4_9BURK</name>
<gene>
    <name evidence="2" type="ORF">BG57_12250</name>
</gene>
<evidence type="ECO:0000256" key="1">
    <source>
        <dbReference type="SAM" id="MobiDB-lite"/>
    </source>
</evidence>
<sequence length="59" mass="6579">MKSPLGSATEGAKQDHATSQRARIEAFRQADLQRTQKRLDKDADIDVHAAKWRYVPSGA</sequence>
<evidence type="ECO:0000313" key="3">
    <source>
        <dbReference type="Proteomes" id="UP000027439"/>
    </source>
</evidence>
<dbReference type="EMBL" id="JFHE01000020">
    <property type="protein sequence ID" value="KDR32209.1"/>
    <property type="molecule type" value="Genomic_DNA"/>
</dbReference>
<feature type="region of interest" description="Disordered" evidence="1">
    <location>
        <begin position="1"/>
        <end position="23"/>
    </location>
</feature>
<protein>
    <submittedName>
        <fullName evidence="2">Uncharacterized protein</fullName>
    </submittedName>
</protein>
<evidence type="ECO:0000313" key="2">
    <source>
        <dbReference type="EMBL" id="KDR32209.1"/>
    </source>
</evidence>
<accession>A0A069NWX4</accession>